<reference evidence="2" key="2">
    <citation type="journal article" date="2015" name="Fish Shellfish Immunol.">
        <title>Early steps in the European eel (Anguilla anguilla)-Vibrio vulnificus interaction in the gills: Role of the RtxA13 toxin.</title>
        <authorList>
            <person name="Callol A."/>
            <person name="Pajuelo D."/>
            <person name="Ebbesson L."/>
            <person name="Teles M."/>
            <person name="MacKenzie S."/>
            <person name="Amaro C."/>
        </authorList>
    </citation>
    <scope>NUCLEOTIDE SEQUENCE</scope>
</reference>
<evidence type="ECO:0000256" key="1">
    <source>
        <dbReference type="SAM" id="Phobius"/>
    </source>
</evidence>
<reference evidence="2" key="1">
    <citation type="submission" date="2014-11" db="EMBL/GenBank/DDBJ databases">
        <authorList>
            <person name="Amaro Gonzalez C."/>
        </authorList>
    </citation>
    <scope>NUCLEOTIDE SEQUENCE</scope>
</reference>
<protein>
    <submittedName>
        <fullName evidence="2">Uncharacterized protein</fullName>
    </submittedName>
</protein>
<sequence>MGLGSMRQKLPKCYFFKQTRAGHGGLAAKASLIILQLNWLISLAYRNH</sequence>
<keyword evidence="1" id="KW-0472">Membrane</keyword>
<dbReference type="AlphaFoldDB" id="A0A0E9WEW9"/>
<name>A0A0E9WEW9_ANGAN</name>
<keyword evidence="1" id="KW-1133">Transmembrane helix</keyword>
<feature type="transmembrane region" description="Helical" evidence="1">
    <location>
        <begin position="21"/>
        <end position="41"/>
    </location>
</feature>
<keyword evidence="1" id="KW-0812">Transmembrane</keyword>
<evidence type="ECO:0000313" key="2">
    <source>
        <dbReference type="EMBL" id="JAH88887.1"/>
    </source>
</evidence>
<proteinExistence type="predicted"/>
<dbReference type="EMBL" id="GBXM01019690">
    <property type="protein sequence ID" value="JAH88887.1"/>
    <property type="molecule type" value="Transcribed_RNA"/>
</dbReference>
<organism evidence="2">
    <name type="scientific">Anguilla anguilla</name>
    <name type="common">European freshwater eel</name>
    <name type="synonym">Muraena anguilla</name>
    <dbReference type="NCBI Taxonomy" id="7936"/>
    <lineage>
        <taxon>Eukaryota</taxon>
        <taxon>Metazoa</taxon>
        <taxon>Chordata</taxon>
        <taxon>Craniata</taxon>
        <taxon>Vertebrata</taxon>
        <taxon>Euteleostomi</taxon>
        <taxon>Actinopterygii</taxon>
        <taxon>Neopterygii</taxon>
        <taxon>Teleostei</taxon>
        <taxon>Anguilliformes</taxon>
        <taxon>Anguillidae</taxon>
        <taxon>Anguilla</taxon>
    </lineage>
</organism>
<accession>A0A0E9WEW9</accession>